<sequence>MLTIVIPADGADIRRDTLVDVAHHQLQLDRGLEPGELVVAVFLDDSTWLAEVVDLEFTLGETRYLLRATHPRGQRVAPAPERGRPVTTAQVTYLLDLMASERLTTATAPRS</sequence>
<proteinExistence type="predicted"/>
<evidence type="ECO:0000313" key="1">
    <source>
        <dbReference type="EMBL" id="CAB4691679.1"/>
    </source>
</evidence>
<organism evidence="1">
    <name type="scientific">freshwater metagenome</name>
    <dbReference type="NCBI Taxonomy" id="449393"/>
    <lineage>
        <taxon>unclassified sequences</taxon>
        <taxon>metagenomes</taxon>
        <taxon>ecological metagenomes</taxon>
    </lineage>
</organism>
<reference evidence="1" key="1">
    <citation type="submission" date="2020-05" db="EMBL/GenBank/DDBJ databases">
        <authorList>
            <person name="Chiriac C."/>
            <person name="Salcher M."/>
            <person name="Ghai R."/>
            <person name="Kavagutti S V."/>
        </authorList>
    </citation>
    <scope>NUCLEOTIDE SEQUENCE</scope>
</reference>
<protein>
    <submittedName>
        <fullName evidence="1">Unannotated protein</fullName>
    </submittedName>
</protein>
<dbReference type="AlphaFoldDB" id="A0A6J6NYL2"/>
<accession>A0A6J6NYL2</accession>
<name>A0A6J6NYL2_9ZZZZ</name>
<dbReference type="EMBL" id="CAEZXR010000035">
    <property type="protein sequence ID" value="CAB4691679.1"/>
    <property type="molecule type" value="Genomic_DNA"/>
</dbReference>
<gene>
    <name evidence="1" type="ORF">UFOPK2579_00450</name>
</gene>